<comment type="caution">
    <text evidence="2">The sequence shown here is derived from an EMBL/GenBank/DDBJ whole genome shotgun (WGS) entry which is preliminary data.</text>
</comment>
<protein>
    <recommendedName>
        <fullName evidence="4">DUF5673 domain-containing protein</fullName>
    </recommendedName>
</protein>
<feature type="transmembrane region" description="Helical" evidence="1">
    <location>
        <begin position="25"/>
        <end position="58"/>
    </location>
</feature>
<evidence type="ECO:0000313" key="2">
    <source>
        <dbReference type="EMBL" id="OGG41487.1"/>
    </source>
</evidence>
<evidence type="ECO:0000256" key="1">
    <source>
        <dbReference type="SAM" id="Phobius"/>
    </source>
</evidence>
<evidence type="ECO:0000313" key="3">
    <source>
        <dbReference type="Proteomes" id="UP000176322"/>
    </source>
</evidence>
<gene>
    <name evidence="2" type="ORF">A2837_03190</name>
</gene>
<accession>A0A1F6BY96</accession>
<evidence type="ECO:0008006" key="4">
    <source>
        <dbReference type="Google" id="ProtNLM"/>
    </source>
</evidence>
<dbReference type="STRING" id="1798475.A2837_03190"/>
<keyword evidence="1" id="KW-1133">Transmembrane helix</keyword>
<keyword evidence="1" id="KW-0472">Membrane</keyword>
<dbReference type="EMBL" id="MFKO01000008">
    <property type="protein sequence ID" value="OGG41487.1"/>
    <property type="molecule type" value="Genomic_DNA"/>
</dbReference>
<proteinExistence type="predicted"/>
<reference evidence="2 3" key="1">
    <citation type="journal article" date="2016" name="Nat. Commun.">
        <title>Thousands of microbial genomes shed light on interconnected biogeochemical processes in an aquifer system.</title>
        <authorList>
            <person name="Anantharaman K."/>
            <person name="Brown C.T."/>
            <person name="Hug L.A."/>
            <person name="Sharon I."/>
            <person name="Castelle C.J."/>
            <person name="Probst A.J."/>
            <person name="Thomas B.C."/>
            <person name="Singh A."/>
            <person name="Wilkins M.J."/>
            <person name="Karaoz U."/>
            <person name="Brodie E.L."/>
            <person name="Williams K.H."/>
            <person name="Hubbard S.S."/>
            <person name="Banfield J.F."/>
        </authorList>
    </citation>
    <scope>NUCLEOTIDE SEQUENCE [LARGE SCALE GENOMIC DNA]</scope>
</reference>
<dbReference type="Proteomes" id="UP000176322">
    <property type="component" value="Unassembled WGS sequence"/>
</dbReference>
<keyword evidence="1" id="KW-0812">Transmembrane</keyword>
<dbReference type="AlphaFoldDB" id="A0A1F6BY96"/>
<name>A0A1F6BY96_9BACT</name>
<organism evidence="2 3">
    <name type="scientific">Candidatus Kaiserbacteria bacterium RIFCSPHIGHO2_01_FULL_46_22</name>
    <dbReference type="NCBI Taxonomy" id="1798475"/>
    <lineage>
        <taxon>Bacteria</taxon>
        <taxon>Candidatus Kaiseribacteriota</taxon>
    </lineage>
</organism>
<sequence length="157" mass="18088">MPEDRTRAIVWEAPEHRHFNKNADWYWALCIIALCAAVAAFFFGNFMFAVLILVGAAVMAIQSAKPPRTVPFMVGTRGVRAGNQLFTYGSLEAYHIDEEDSWGPQLLLRSKRLYMPLIVIPIPEEYMYEIEDLLRERLKEEELEEPLAHKVLEMVGF</sequence>